<keyword evidence="12" id="KW-1185">Reference proteome</keyword>
<comment type="similarity">
    <text evidence="8 9">Belongs to the TRAP transporter small permease family.</text>
</comment>
<dbReference type="RefSeq" id="WP_097174295.1">
    <property type="nucleotide sequence ID" value="NZ_OBML01000003.1"/>
</dbReference>
<dbReference type="STRING" id="538381.GCA_001696535_04278"/>
<dbReference type="GO" id="GO:0022857">
    <property type="term" value="F:transmembrane transporter activity"/>
    <property type="evidence" value="ECO:0007669"/>
    <property type="project" value="UniProtKB-UniRule"/>
</dbReference>
<organism evidence="11 12">
    <name type="scientific">Stappia indica</name>
    <dbReference type="NCBI Taxonomy" id="538381"/>
    <lineage>
        <taxon>Bacteria</taxon>
        <taxon>Pseudomonadati</taxon>
        <taxon>Pseudomonadota</taxon>
        <taxon>Alphaproteobacteria</taxon>
        <taxon>Hyphomicrobiales</taxon>
        <taxon>Stappiaceae</taxon>
        <taxon>Stappia</taxon>
    </lineage>
</organism>
<reference evidence="11 12" key="1">
    <citation type="submission" date="2017-08" db="EMBL/GenBank/DDBJ databases">
        <authorList>
            <person name="de Groot N.N."/>
        </authorList>
    </citation>
    <scope>NUCLEOTIDE SEQUENCE [LARGE SCALE GENOMIC DNA]</scope>
    <source>
        <strain evidence="11 12">USBA 352</strain>
    </source>
</reference>
<keyword evidence="2 9" id="KW-0813">Transport</keyword>
<evidence type="ECO:0000259" key="10">
    <source>
        <dbReference type="Pfam" id="PF04290"/>
    </source>
</evidence>
<evidence type="ECO:0000256" key="8">
    <source>
        <dbReference type="ARBA" id="ARBA00038436"/>
    </source>
</evidence>
<evidence type="ECO:0000256" key="5">
    <source>
        <dbReference type="ARBA" id="ARBA00022692"/>
    </source>
</evidence>
<evidence type="ECO:0000313" key="11">
    <source>
        <dbReference type="EMBL" id="SOB99767.1"/>
    </source>
</evidence>
<dbReference type="InterPro" id="IPR007387">
    <property type="entry name" value="TRAP_DctQ"/>
</dbReference>
<keyword evidence="4 9" id="KW-0997">Cell inner membrane</keyword>
<dbReference type="GO" id="GO:0005886">
    <property type="term" value="C:plasma membrane"/>
    <property type="evidence" value="ECO:0007669"/>
    <property type="project" value="UniProtKB-SubCell"/>
</dbReference>
<evidence type="ECO:0000256" key="9">
    <source>
        <dbReference type="RuleBase" id="RU369079"/>
    </source>
</evidence>
<dbReference type="EMBL" id="OBML01000003">
    <property type="protein sequence ID" value="SOB99767.1"/>
    <property type="molecule type" value="Genomic_DNA"/>
</dbReference>
<dbReference type="InterPro" id="IPR055348">
    <property type="entry name" value="DctQ"/>
</dbReference>
<dbReference type="Pfam" id="PF04290">
    <property type="entry name" value="DctQ"/>
    <property type="match status" value="1"/>
</dbReference>
<keyword evidence="6 9" id="KW-1133">Transmembrane helix</keyword>
<accession>A0A285RZ75</accession>
<evidence type="ECO:0000256" key="3">
    <source>
        <dbReference type="ARBA" id="ARBA00022475"/>
    </source>
</evidence>
<comment type="function">
    <text evidence="9">Part of the tripartite ATP-independent periplasmic (TRAP) transport system.</text>
</comment>
<evidence type="ECO:0000256" key="7">
    <source>
        <dbReference type="ARBA" id="ARBA00023136"/>
    </source>
</evidence>
<dbReference type="PANTHER" id="PTHR35011">
    <property type="entry name" value="2,3-DIKETO-L-GULONATE TRAP TRANSPORTER SMALL PERMEASE PROTEIN YIAM"/>
    <property type="match status" value="1"/>
</dbReference>
<dbReference type="GO" id="GO:0015740">
    <property type="term" value="P:C4-dicarboxylate transport"/>
    <property type="evidence" value="ECO:0007669"/>
    <property type="project" value="TreeGrafter"/>
</dbReference>
<dbReference type="Proteomes" id="UP000219331">
    <property type="component" value="Unassembled WGS sequence"/>
</dbReference>
<evidence type="ECO:0000313" key="12">
    <source>
        <dbReference type="Proteomes" id="UP000219331"/>
    </source>
</evidence>
<keyword evidence="3" id="KW-1003">Cell membrane</keyword>
<sequence length="169" mass="17585">MTGETRDGATGGGASPSRPLAAATRLLQLVAALLLLVMMAVTFVDVIGRYVFNSPLPGAFELTEVLLALVVFVGLPIVTARREHVTVDLLTGRLPGRLRQGLARGALAVTAGVLAVFAWRLALLGRDYSSYGDATVYLGIPLGPVAVVMAVLAGISALVAAVLILRRQP</sequence>
<comment type="subunit">
    <text evidence="9">The complex comprises the extracytoplasmic solute receptor protein and the two transmembrane proteins.</text>
</comment>
<proteinExistence type="inferred from homology"/>
<feature type="transmembrane region" description="Helical" evidence="9">
    <location>
        <begin position="101"/>
        <end position="122"/>
    </location>
</feature>
<keyword evidence="5 9" id="KW-0812">Transmembrane</keyword>
<name>A0A285RZ75_9HYPH</name>
<feature type="transmembrane region" description="Helical" evidence="9">
    <location>
        <begin position="58"/>
        <end position="80"/>
    </location>
</feature>
<gene>
    <name evidence="11" type="ORF">SAMN05421512_103165</name>
</gene>
<evidence type="ECO:0000256" key="1">
    <source>
        <dbReference type="ARBA" id="ARBA00004429"/>
    </source>
</evidence>
<protein>
    <recommendedName>
        <fullName evidence="9">TRAP transporter small permease protein</fullName>
    </recommendedName>
</protein>
<comment type="subcellular location">
    <subcellularLocation>
        <location evidence="1 9">Cell inner membrane</location>
        <topology evidence="1 9">Multi-pass membrane protein</topology>
    </subcellularLocation>
</comment>
<dbReference type="OrthoDB" id="2877624at2"/>
<evidence type="ECO:0000256" key="2">
    <source>
        <dbReference type="ARBA" id="ARBA00022448"/>
    </source>
</evidence>
<evidence type="ECO:0000256" key="6">
    <source>
        <dbReference type="ARBA" id="ARBA00022989"/>
    </source>
</evidence>
<feature type="domain" description="Tripartite ATP-independent periplasmic transporters DctQ component" evidence="10">
    <location>
        <begin position="38"/>
        <end position="167"/>
    </location>
</feature>
<evidence type="ECO:0000256" key="4">
    <source>
        <dbReference type="ARBA" id="ARBA00022519"/>
    </source>
</evidence>
<keyword evidence="7 9" id="KW-0472">Membrane</keyword>
<dbReference type="PANTHER" id="PTHR35011:SF2">
    <property type="entry name" value="2,3-DIKETO-L-GULONATE TRAP TRANSPORTER SMALL PERMEASE PROTEIN YIAM"/>
    <property type="match status" value="1"/>
</dbReference>
<feature type="transmembrane region" description="Helical" evidence="9">
    <location>
        <begin position="26"/>
        <end position="52"/>
    </location>
</feature>
<dbReference type="AlphaFoldDB" id="A0A285RZ75"/>
<feature type="transmembrane region" description="Helical" evidence="9">
    <location>
        <begin position="142"/>
        <end position="165"/>
    </location>
</feature>